<dbReference type="InterPro" id="IPR005119">
    <property type="entry name" value="LysR_subst-bd"/>
</dbReference>
<dbReference type="PANTHER" id="PTHR30537:SF5">
    <property type="entry name" value="HTH-TYPE TRANSCRIPTIONAL ACTIVATOR TTDR-RELATED"/>
    <property type="match status" value="1"/>
</dbReference>
<keyword evidence="3" id="KW-0238">DNA-binding</keyword>
<dbReference type="Proteomes" id="UP000321814">
    <property type="component" value="Unassembled WGS sequence"/>
</dbReference>
<evidence type="ECO:0000256" key="3">
    <source>
        <dbReference type="ARBA" id="ARBA00023125"/>
    </source>
</evidence>
<evidence type="ECO:0000256" key="1">
    <source>
        <dbReference type="ARBA" id="ARBA00009437"/>
    </source>
</evidence>
<keyword evidence="4" id="KW-0804">Transcription</keyword>
<sequence length="316" mass="35566">MNDLNAISIRNLLFFISVFDAQSFSIVARREGVSASMVSRSVQQLEDALGQQLFYRNTRAVIPTEAGRIFADYARTMAEQLSEAQKELQDKTLQPAGVVRVNAPVFFGQKHIAPWLAALSNRYPRLQIELSLTDDFIDPHREAADLIFRIGALADSSFHARVIGQQTYYLAASPDYINKHGEPKAPADLLQHQALVYRGSSGPNRWLFREKQQGEKQTNWVHAPVKAILTSNNADSLYTAALTGMGLVLFPDWLIGDSLKQEKLVRLLPGYEAAIKTEPQCIAAIYPHVRHPPLNVRVLIDYFIEVYGSPLYWQLE</sequence>
<organism evidence="6 7">
    <name type="scientific">Rheinheimera tangshanensis</name>
    <dbReference type="NCBI Taxonomy" id="400153"/>
    <lineage>
        <taxon>Bacteria</taxon>
        <taxon>Pseudomonadati</taxon>
        <taxon>Pseudomonadota</taxon>
        <taxon>Gammaproteobacteria</taxon>
        <taxon>Chromatiales</taxon>
        <taxon>Chromatiaceae</taxon>
        <taxon>Rheinheimera</taxon>
    </lineage>
</organism>
<protein>
    <submittedName>
        <fullName evidence="6">LysR family transcriptional regulator</fullName>
    </submittedName>
</protein>
<keyword evidence="2" id="KW-0805">Transcription regulation</keyword>
<comment type="similarity">
    <text evidence="1">Belongs to the LysR transcriptional regulatory family.</text>
</comment>
<dbReference type="EMBL" id="VRLR01000002">
    <property type="protein sequence ID" value="TXK82073.1"/>
    <property type="molecule type" value="Genomic_DNA"/>
</dbReference>
<proteinExistence type="inferred from homology"/>
<dbReference type="Pfam" id="PF03466">
    <property type="entry name" value="LysR_substrate"/>
    <property type="match status" value="1"/>
</dbReference>
<dbReference type="PROSITE" id="PS50931">
    <property type="entry name" value="HTH_LYSR"/>
    <property type="match status" value="1"/>
</dbReference>
<evidence type="ECO:0000256" key="4">
    <source>
        <dbReference type="ARBA" id="ARBA00023163"/>
    </source>
</evidence>
<dbReference type="SUPFAM" id="SSF46785">
    <property type="entry name" value="Winged helix' DNA-binding domain"/>
    <property type="match status" value="1"/>
</dbReference>
<evidence type="ECO:0000313" key="7">
    <source>
        <dbReference type="Proteomes" id="UP000321814"/>
    </source>
</evidence>
<dbReference type="PANTHER" id="PTHR30537">
    <property type="entry name" value="HTH-TYPE TRANSCRIPTIONAL REGULATOR"/>
    <property type="match status" value="1"/>
</dbReference>
<dbReference type="GO" id="GO:0043565">
    <property type="term" value="F:sequence-specific DNA binding"/>
    <property type="evidence" value="ECO:0007669"/>
    <property type="project" value="TreeGrafter"/>
</dbReference>
<dbReference type="GO" id="GO:0003700">
    <property type="term" value="F:DNA-binding transcription factor activity"/>
    <property type="evidence" value="ECO:0007669"/>
    <property type="project" value="InterPro"/>
</dbReference>
<dbReference type="Gene3D" id="3.40.190.290">
    <property type="match status" value="1"/>
</dbReference>
<dbReference type="InterPro" id="IPR000847">
    <property type="entry name" value="LysR_HTH_N"/>
</dbReference>
<dbReference type="CDD" id="cd08422">
    <property type="entry name" value="PBP2_CrgA_like"/>
    <property type="match status" value="1"/>
</dbReference>
<feature type="domain" description="HTH lysR-type" evidence="5">
    <location>
        <begin position="7"/>
        <end position="64"/>
    </location>
</feature>
<dbReference type="AlphaFoldDB" id="A0A5C8M0S0"/>
<dbReference type="SUPFAM" id="SSF53850">
    <property type="entry name" value="Periplasmic binding protein-like II"/>
    <property type="match status" value="1"/>
</dbReference>
<dbReference type="OrthoDB" id="8885940at2"/>
<evidence type="ECO:0000256" key="2">
    <source>
        <dbReference type="ARBA" id="ARBA00023015"/>
    </source>
</evidence>
<dbReference type="FunFam" id="1.10.10.10:FF:000001">
    <property type="entry name" value="LysR family transcriptional regulator"/>
    <property type="match status" value="1"/>
</dbReference>
<dbReference type="Pfam" id="PF00126">
    <property type="entry name" value="HTH_1"/>
    <property type="match status" value="1"/>
</dbReference>
<comment type="caution">
    <text evidence="6">The sequence shown here is derived from an EMBL/GenBank/DDBJ whole genome shotgun (WGS) entry which is preliminary data.</text>
</comment>
<keyword evidence="7" id="KW-1185">Reference proteome</keyword>
<dbReference type="InterPro" id="IPR036390">
    <property type="entry name" value="WH_DNA-bd_sf"/>
</dbReference>
<dbReference type="InterPro" id="IPR036388">
    <property type="entry name" value="WH-like_DNA-bd_sf"/>
</dbReference>
<evidence type="ECO:0000313" key="6">
    <source>
        <dbReference type="EMBL" id="TXK82073.1"/>
    </source>
</evidence>
<dbReference type="InterPro" id="IPR058163">
    <property type="entry name" value="LysR-type_TF_proteobact-type"/>
</dbReference>
<dbReference type="RefSeq" id="WP_147903328.1">
    <property type="nucleotide sequence ID" value="NZ_BAAAGC010000017.1"/>
</dbReference>
<name>A0A5C8M0S0_9GAMM</name>
<dbReference type="GO" id="GO:0006351">
    <property type="term" value="P:DNA-templated transcription"/>
    <property type="evidence" value="ECO:0007669"/>
    <property type="project" value="TreeGrafter"/>
</dbReference>
<reference evidence="6 7" key="1">
    <citation type="submission" date="2019-08" db="EMBL/GenBank/DDBJ databases">
        <title>Draft genome analysis of Rheinheimera tangshanensis isolated from the roots of fresh rice plants (Oryza sativa).</title>
        <authorList>
            <person name="Yu Q."/>
            <person name="Qi Y."/>
            <person name="Zhang H."/>
            <person name="Pu J."/>
        </authorList>
    </citation>
    <scope>NUCLEOTIDE SEQUENCE [LARGE SCALE GENOMIC DNA]</scope>
    <source>
        <strain evidence="6 7">JA3-B52</strain>
    </source>
</reference>
<evidence type="ECO:0000259" key="5">
    <source>
        <dbReference type="PROSITE" id="PS50931"/>
    </source>
</evidence>
<gene>
    <name evidence="6" type="ORF">FU839_04085</name>
</gene>
<dbReference type="Gene3D" id="1.10.10.10">
    <property type="entry name" value="Winged helix-like DNA-binding domain superfamily/Winged helix DNA-binding domain"/>
    <property type="match status" value="1"/>
</dbReference>
<accession>A0A5C8M0S0</accession>